<accession>A0AAV6R1J7</accession>
<gene>
    <name evidence="1" type="ORF">JOB18_000043</name>
</gene>
<protein>
    <submittedName>
        <fullName evidence="1">Uncharacterized protein</fullName>
    </submittedName>
</protein>
<dbReference type="AlphaFoldDB" id="A0AAV6R1J7"/>
<organism evidence="1 2">
    <name type="scientific">Solea senegalensis</name>
    <name type="common">Senegalese sole</name>
    <dbReference type="NCBI Taxonomy" id="28829"/>
    <lineage>
        <taxon>Eukaryota</taxon>
        <taxon>Metazoa</taxon>
        <taxon>Chordata</taxon>
        <taxon>Craniata</taxon>
        <taxon>Vertebrata</taxon>
        <taxon>Euteleostomi</taxon>
        <taxon>Actinopterygii</taxon>
        <taxon>Neopterygii</taxon>
        <taxon>Teleostei</taxon>
        <taxon>Neoteleostei</taxon>
        <taxon>Acanthomorphata</taxon>
        <taxon>Carangaria</taxon>
        <taxon>Pleuronectiformes</taxon>
        <taxon>Pleuronectoidei</taxon>
        <taxon>Soleidae</taxon>
        <taxon>Solea</taxon>
    </lineage>
</organism>
<proteinExistence type="predicted"/>
<evidence type="ECO:0000313" key="1">
    <source>
        <dbReference type="EMBL" id="KAG7498151.1"/>
    </source>
</evidence>
<comment type="caution">
    <text evidence="1">The sequence shown here is derived from an EMBL/GenBank/DDBJ whole genome shotgun (WGS) entry which is preliminary data.</text>
</comment>
<keyword evidence="2" id="KW-1185">Reference proteome</keyword>
<name>A0AAV6R1J7_SOLSE</name>
<evidence type="ECO:0000313" key="2">
    <source>
        <dbReference type="Proteomes" id="UP000693946"/>
    </source>
</evidence>
<dbReference type="Proteomes" id="UP000693946">
    <property type="component" value="Linkage Group LG21"/>
</dbReference>
<dbReference type="EMBL" id="JAGKHQ010000014">
    <property type="protein sequence ID" value="KAG7498151.1"/>
    <property type="molecule type" value="Genomic_DNA"/>
</dbReference>
<sequence>MKISRNQKGKVKSSVIDNNASLNPTFGRRDRRVNFIHPRILNFAKFGFISSRFGVKMKESISRGYTGELLWHCTLIRFSAQATLFVPGGADEEGQHLESQCVLLFVSQKAISVTPSIFGKRPEVIESKQSVQLAHTSEKLCSPMFSRLAIHKRDSCS</sequence>
<reference evidence="1 2" key="1">
    <citation type="journal article" date="2021" name="Sci. Rep.">
        <title>Chromosome anchoring in Senegalese sole (Solea senegalensis) reveals sex-associated markers and genome rearrangements in flatfish.</title>
        <authorList>
            <person name="Guerrero-Cozar I."/>
            <person name="Gomez-Garrido J."/>
            <person name="Berbel C."/>
            <person name="Martinez-Blanch J.F."/>
            <person name="Alioto T."/>
            <person name="Claros M.G."/>
            <person name="Gagnaire P.A."/>
            <person name="Manchado M."/>
        </authorList>
    </citation>
    <scope>NUCLEOTIDE SEQUENCE [LARGE SCALE GENOMIC DNA]</scope>
    <source>
        <strain evidence="1">Sse05_10M</strain>
    </source>
</reference>